<protein>
    <submittedName>
        <fullName evidence="1">Uncharacterized protein</fullName>
    </submittedName>
</protein>
<proteinExistence type="predicted"/>
<dbReference type="AlphaFoldDB" id="A0A0F9YGB2"/>
<evidence type="ECO:0000313" key="1">
    <source>
        <dbReference type="EMBL" id="KKP30483.1"/>
    </source>
</evidence>
<accession>A0A0F9YGB2</accession>
<comment type="caution">
    <text evidence="1">The sequence shown here is derived from an EMBL/GenBank/DDBJ whole genome shotgun (WGS) entry which is preliminary data.</text>
</comment>
<evidence type="ECO:0000313" key="2">
    <source>
        <dbReference type="Proteomes" id="UP000034934"/>
    </source>
</evidence>
<reference evidence="1 2" key="1">
    <citation type="journal article" date="2015" name="Nature">
        <title>rRNA introns, odd ribosomes, and small enigmatic genomes across a large radiation of phyla.</title>
        <authorList>
            <person name="Brown C.T."/>
            <person name="Hug L.A."/>
            <person name="Thomas B.C."/>
            <person name="Sharon I."/>
            <person name="Castelle C.J."/>
            <person name="Singh A."/>
            <person name="Wilkins M.J."/>
            <person name="Williams K.H."/>
            <person name="Banfield J.F."/>
        </authorList>
    </citation>
    <scope>NUCLEOTIDE SEQUENCE [LARGE SCALE GENOMIC DNA]</scope>
</reference>
<organism evidence="1 2">
    <name type="scientific">Candidatus Nomurabacteria bacterium GW2011_GWF1_31_48</name>
    <dbReference type="NCBI Taxonomy" id="1618767"/>
    <lineage>
        <taxon>Bacteria</taxon>
        <taxon>Candidatus Nomuraibacteriota</taxon>
    </lineage>
</organism>
<dbReference type="EMBL" id="LBOG01000002">
    <property type="protein sequence ID" value="KKP30483.1"/>
    <property type="molecule type" value="Genomic_DNA"/>
</dbReference>
<sequence length="221" mass="24644">MRKIIFIVGIFVIYFCIASMVEADIVVSNQAKVCRDIICENSEIINFNISENDSFFIDKEKGLSGKVWGGGLGWITFNPSDGGVSFADDTTGLLKGTALSETSGVINFSVTGQKVIVDPTTGEWNGWAWASGPYGGWIKFDCNDPSSCVRTTWRNESEVENSMTLVKKESEKGPSSISIFFKRIKEIFITIINNFFNSFENLFDGTKYLTLNTRDIMSYSF</sequence>
<dbReference type="Proteomes" id="UP000034934">
    <property type="component" value="Unassembled WGS sequence"/>
</dbReference>
<name>A0A0F9YGB2_9BACT</name>
<gene>
    <name evidence="1" type="ORF">UR19_C0002G0004</name>
</gene>